<protein>
    <submittedName>
        <fullName evidence="1">Uncharacterized protein</fullName>
    </submittedName>
</protein>
<accession>A0A7I8DS51</accession>
<evidence type="ECO:0000313" key="1">
    <source>
        <dbReference type="EMBL" id="BCJ99945.1"/>
    </source>
</evidence>
<dbReference type="KEGG" id="acht:bsdcttw_29860"/>
<dbReference type="Proteomes" id="UP000515703">
    <property type="component" value="Chromosome"/>
</dbReference>
<name>A0A7I8DS51_9FIRM</name>
<keyword evidence="2" id="KW-1185">Reference proteome</keyword>
<sequence length="223" mass="25644">MRMNPKMKGKERTDSNYFMSYEKVKQNIFYRVVNYEKNIGTLEGKPFLPFFDLAVTFYCLIESKEENIYSIHLTNEHLTHIGINIKTLTDWASENTPRLFPVKINTMEEALGGIVTGTKDINTSLELSESIYVITNDKGINGASCLLYQTAVKYLADQIEANLYILPSSIHEIIALRDNGNMDKAALRRMVAEVNSTQVTEEEFLSNNIYFYNREEEKILEVL</sequence>
<reference evidence="1 2" key="1">
    <citation type="submission" date="2020-08" db="EMBL/GenBank/DDBJ databases">
        <title>Draft genome sequencing of an Anaerocolumna strain isolated from anoxic soil subjected to BSD treatment.</title>
        <authorList>
            <person name="Uek A."/>
            <person name="Tonouchi A."/>
        </authorList>
    </citation>
    <scope>NUCLEOTIDE SEQUENCE [LARGE SCALE GENOMIC DNA]</scope>
    <source>
        <strain evidence="1 2">CTTW</strain>
    </source>
</reference>
<dbReference type="AlphaFoldDB" id="A0A7I8DS51"/>
<proteinExistence type="predicted"/>
<dbReference type="EMBL" id="AP023368">
    <property type="protein sequence ID" value="BCJ99945.1"/>
    <property type="molecule type" value="Genomic_DNA"/>
</dbReference>
<gene>
    <name evidence="1" type="ORF">bsdcttw_29860</name>
</gene>
<evidence type="ECO:0000313" key="2">
    <source>
        <dbReference type="Proteomes" id="UP000515703"/>
    </source>
</evidence>
<dbReference type="InterPro" id="IPR043743">
    <property type="entry name" value="DUF5688"/>
</dbReference>
<dbReference type="Pfam" id="PF18941">
    <property type="entry name" value="DUF5688"/>
    <property type="match status" value="1"/>
</dbReference>
<organism evidence="1 2">
    <name type="scientific">Anaerocolumna chitinilytica</name>
    <dbReference type="NCBI Taxonomy" id="1727145"/>
    <lineage>
        <taxon>Bacteria</taxon>
        <taxon>Bacillati</taxon>
        <taxon>Bacillota</taxon>
        <taxon>Clostridia</taxon>
        <taxon>Lachnospirales</taxon>
        <taxon>Lachnospiraceae</taxon>
        <taxon>Anaerocolumna</taxon>
    </lineage>
</organism>
<reference evidence="1 2" key="2">
    <citation type="submission" date="2020-08" db="EMBL/GenBank/DDBJ databases">
        <authorList>
            <person name="Ueki A."/>
            <person name="Tonouchi A."/>
        </authorList>
    </citation>
    <scope>NUCLEOTIDE SEQUENCE [LARGE SCALE GENOMIC DNA]</scope>
    <source>
        <strain evidence="1 2">CTTW</strain>
    </source>
</reference>